<keyword evidence="4" id="KW-1185">Reference proteome</keyword>
<accession>A0ABZ2BVE3</accession>
<dbReference type="EMBL" id="CP143423">
    <property type="protein sequence ID" value="WVX50026.1"/>
    <property type="molecule type" value="Genomic_DNA"/>
</dbReference>
<dbReference type="InterPro" id="IPR050900">
    <property type="entry name" value="Transposase_IS3/IS150/IS904"/>
</dbReference>
<evidence type="ECO:0000313" key="4">
    <source>
        <dbReference type="Proteomes" id="UP001318682"/>
    </source>
</evidence>
<name>A0ABZ2BVE3_9RHOB</name>
<proteinExistence type="predicted"/>
<dbReference type="PANTHER" id="PTHR46889:SF4">
    <property type="entry name" value="TRANSPOSASE INSO FOR INSERTION SEQUENCE ELEMENT IS911B-RELATED"/>
    <property type="match status" value="1"/>
</dbReference>
<dbReference type="PANTHER" id="PTHR46889">
    <property type="entry name" value="TRANSPOSASE INSF FOR INSERTION SEQUENCE IS3B-RELATED"/>
    <property type="match status" value="1"/>
</dbReference>
<dbReference type="InterPro" id="IPR012337">
    <property type="entry name" value="RNaseH-like_sf"/>
</dbReference>
<evidence type="ECO:0000259" key="2">
    <source>
        <dbReference type="Pfam" id="PF13333"/>
    </source>
</evidence>
<dbReference type="Pfam" id="PF13333">
    <property type="entry name" value="rve_2"/>
    <property type="match status" value="1"/>
</dbReference>
<dbReference type="SUPFAM" id="SSF53098">
    <property type="entry name" value="Ribonuclease H-like"/>
    <property type="match status" value="1"/>
</dbReference>
<reference evidence="4" key="1">
    <citation type="submission" date="2024-01" db="EMBL/GenBank/DDBJ databases">
        <title>Roseobacter fucihabitans sp. nov., isolated from the brown alga Fucus spiralis.</title>
        <authorList>
            <person name="Hahnke S."/>
            <person name="Berger M."/>
            <person name="Schlingloff A."/>
            <person name="Athale I."/>
            <person name="Neumann-Schaal M."/>
            <person name="Adenaya A."/>
            <person name="Poehlein A."/>
            <person name="Daniel R."/>
            <person name="Pertersen J."/>
            <person name="Brinkhoff T."/>
        </authorList>
    </citation>
    <scope>NUCLEOTIDE SEQUENCE [LARGE SCALE GENOMIC DNA]</scope>
    <source>
        <strain evidence="4">B14</strain>
    </source>
</reference>
<dbReference type="InterPro" id="IPR001584">
    <property type="entry name" value="Integrase_cat-core"/>
</dbReference>
<feature type="region of interest" description="Disordered" evidence="1">
    <location>
        <begin position="52"/>
        <end position="77"/>
    </location>
</feature>
<evidence type="ECO:0000313" key="3">
    <source>
        <dbReference type="EMBL" id="WVX50026.1"/>
    </source>
</evidence>
<feature type="domain" description="Integrase catalytic" evidence="2">
    <location>
        <begin position="14"/>
        <end position="67"/>
    </location>
</feature>
<dbReference type="Proteomes" id="UP001318682">
    <property type="component" value="Chromosome"/>
</dbReference>
<organism evidence="3 4">
    <name type="scientific">Roseobacter fucihabitans</name>
    <dbReference type="NCBI Taxonomy" id="1537242"/>
    <lineage>
        <taxon>Bacteria</taxon>
        <taxon>Pseudomonadati</taxon>
        <taxon>Pseudomonadota</taxon>
        <taxon>Alphaproteobacteria</taxon>
        <taxon>Rhodobacterales</taxon>
        <taxon>Roseobacteraceae</taxon>
        <taxon>Roseobacter</taxon>
    </lineage>
</organism>
<protein>
    <submittedName>
        <fullName evidence="3">IS3 family transposase ISSusp1</fullName>
    </submittedName>
</protein>
<gene>
    <name evidence="3" type="ORF">ROLI_031220</name>
</gene>
<evidence type="ECO:0000256" key="1">
    <source>
        <dbReference type="SAM" id="MobiDB-lite"/>
    </source>
</evidence>
<sequence length="77" mass="9359">MSRRGNCHDNAVAENFFHLLKRERIRRRTYLTRDAARQDVFDYIEMFYNPTRKHTNNSMQSPVDYEMEQQKMNKASV</sequence>